<name>A0AAE1YNS8_9LAMI</name>
<proteinExistence type="predicted"/>
<dbReference type="InterPro" id="IPR011008">
    <property type="entry name" value="Dimeric_a/b-barrel"/>
</dbReference>
<evidence type="ECO:0000259" key="2">
    <source>
        <dbReference type="PROSITE" id="PS51502"/>
    </source>
</evidence>
<dbReference type="InterPro" id="IPR044662">
    <property type="entry name" value="HS1/DABB1-like"/>
</dbReference>
<dbReference type="GO" id="GO:0009865">
    <property type="term" value="P:pollen tube adhesion"/>
    <property type="evidence" value="ECO:0007669"/>
    <property type="project" value="TreeGrafter"/>
</dbReference>
<dbReference type="PANTHER" id="PTHR33178:SF10">
    <property type="entry name" value="STRESS-RESPONSE A_B BARREL DOMAIN-CONTAINING PROTEIN"/>
    <property type="match status" value="1"/>
</dbReference>
<dbReference type="PROSITE" id="PS51502">
    <property type="entry name" value="S_R_A_B_BARREL"/>
    <property type="match status" value="1"/>
</dbReference>
<dbReference type="SMART" id="SM00886">
    <property type="entry name" value="Dabb"/>
    <property type="match status" value="1"/>
</dbReference>
<reference evidence="3" key="2">
    <citation type="journal article" date="2024" name="Plant">
        <title>Genomic evolution and insights into agronomic trait innovations of Sesamum species.</title>
        <authorList>
            <person name="Miao H."/>
            <person name="Wang L."/>
            <person name="Qu L."/>
            <person name="Liu H."/>
            <person name="Sun Y."/>
            <person name="Le M."/>
            <person name="Wang Q."/>
            <person name="Wei S."/>
            <person name="Zheng Y."/>
            <person name="Lin W."/>
            <person name="Duan Y."/>
            <person name="Cao H."/>
            <person name="Xiong S."/>
            <person name="Wang X."/>
            <person name="Wei L."/>
            <person name="Li C."/>
            <person name="Ma Q."/>
            <person name="Ju M."/>
            <person name="Zhao R."/>
            <person name="Li G."/>
            <person name="Mu C."/>
            <person name="Tian Q."/>
            <person name="Mei H."/>
            <person name="Zhang T."/>
            <person name="Gao T."/>
            <person name="Zhang H."/>
        </authorList>
    </citation>
    <scope>NUCLEOTIDE SEQUENCE</scope>
    <source>
        <strain evidence="3">3651</strain>
    </source>
</reference>
<dbReference type="Gene3D" id="3.30.70.100">
    <property type="match status" value="1"/>
</dbReference>
<organism evidence="3 4">
    <name type="scientific">Sesamum alatum</name>
    <dbReference type="NCBI Taxonomy" id="300844"/>
    <lineage>
        <taxon>Eukaryota</taxon>
        <taxon>Viridiplantae</taxon>
        <taxon>Streptophyta</taxon>
        <taxon>Embryophyta</taxon>
        <taxon>Tracheophyta</taxon>
        <taxon>Spermatophyta</taxon>
        <taxon>Magnoliopsida</taxon>
        <taxon>eudicotyledons</taxon>
        <taxon>Gunneridae</taxon>
        <taxon>Pentapetalae</taxon>
        <taxon>asterids</taxon>
        <taxon>lamiids</taxon>
        <taxon>Lamiales</taxon>
        <taxon>Pedaliaceae</taxon>
        <taxon>Sesamum</taxon>
    </lineage>
</organism>
<dbReference type="SUPFAM" id="SSF54909">
    <property type="entry name" value="Dimeric alpha+beta barrel"/>
    <property type="match status" value="1"/>
</dbReference>
<reference evidence="3" key="1">
    <citation type="submission" date="2020-06" db="EMBL/GenBank/DDBJ databases">
        <authorList>
            <person name="Li T."/>
            <person name="Hu X."/>
            <person name="Zhang T."/>
            <person name="Song X."/>
            <person name="Zhang H."/>
            <person name="Dai N."/>
            <person name="Sheng W."/>
            <person name="Hou X."/>
            <person name="Wei L."/>
        </authorList>
    </citation>
    <scope>NUCLEOTIDE SEQUENCE</scope>
    <source>
        <strain evidence="3">3651</strain>
        <tissue evidence="3">Leaf</tissue>
    </source>
</reference>
<gene>
    <name evidence="3" type="ORF">Salat_0547100</name>
</gene>
<dbReference type="Proteomes" id="UP001293254">
    <property type="component" value="Unassembled WGS sequence"/>
</dbReference>
<sequence>MEEGKGDVKHMLLAKFKEGVSEQQIEECIKQYANLVNLIPSMKSFRWGRDVSQENLHQGFTHVFESTFESTQGVAEFLSHPDHEAYGNILRPLLENFITVDYHPTPVQL</sequence>
<protein>
    <submittedName>
        <fullName evidence="3">Stress-response A/B barrel domain-containing protein HS1</fullName>
    </submittedName>
</protein>
<accession>A0AAE1YNS8</accession>
<dbReference type="InterPro" id="IPR013097">
    <property type="entry name" value="Dabb"/>
</dbReference>
<dbReference type="PANTHER" id="PTHR33178">
    <property type="match status" value="1"/>
</dbReference>
<dbReference type="AlphaFoldDB" id="A0AAE1YNS8"/>
<dbReference type="EMBL" id="JACGWO010000002">
    <property type="protein sequence ID" value="KAK4433844.1"/>
    <property type="molecule type" value="Genomic_DNA"/>
</dbReference>
<evidence type="ECO:0000256" key="1">
    <source>
        <dbReference type="ARBA" id="ARBA00011738"/>
    </source>
</evidence>
<comment type="subunit">
    <text evidence="1">Homodimer.</text>
</comment>
<evidence type="ECO:0000313" key="4">
    <source>
        <dbReference type="Proteomes" id="UP001293254"/>
    </source>
</evidence>
<feature type="domain" description="Stress-response A/B barrel" evidence="2">
    <location>
        <begin position="8"/>
        <end position="102"/>
    </location>
</feature>
<dbReference type="Pfam" id="PF07876">
    <property type="entry name" value="Dabb"/>
    <property type="match status" value="1"/>
</dbReference>
<evidence type="ECO:0000313" key="3">
    <source>
        <dbReference type="EMBL" id="KAK4433844.1"/>
    </source>
</evidence>
<comment type="caution">
    <text evidence="3">The sequence shown here is derived from an EMBL/GenBank/DDBJ whole genome shotgun (WGS) entry which is preliminary data.</text>
</comment>
<keyword evidence="4" id="KW-1185">Reference proteome</keyword>